<comment type="caution">
    <text evidence="10">The sequence shown here is derived from an EMBL/GenBank/DDBJ whole genome shotgun (WGS) entry which is preliminary data.</text>
</comment>
<comment type="subcellular location">
    <subcellularLocation>
        <location evidence="1 7">Cell outer membrane</location>
        <topology evidence="1 7">Multi-pass membrane protein</topology>
    </subcellularLocation>
</comment>
<keyword evidence="6 7" id="KW-0998">Cell outer membrane</keyword>
<feature type="chain" id="PRO_5013720018" description="TonB-dependent receptor plug domain-containing protein" evidence="8">
    <location>
        <begin position="20"/>
        <end position="1029"/>
    </location>
</feature>
<evidence type="ECO:0000259" key="9">
    <source>
        <dbReference type="Pfam" id="PF07715"/>
    </source>
</evidence>
<dbReference type="InterPro" id="IPR012910">
    <property type="entry name" value="Plug_dom"/>
</dbReference>
<dbReference type="SUPFAM" id="SSF56935">
    <property type="entry name" value="Porins"/>
    <property type="match status" value="1"/>
</dbReference>
<name>A0A2G1VP50_9FLAO</name>
<sequence>MKQLMLGIVFLFSIAMVQAQTITGTVTDSYGNPFPGVSVVIANTNKGTTTDFDGKYSINATEGAVLRFSYLGMQTQNITVGSDTVIDVQLQEDTEQLNEVIVNALGIKKEKRAIGYAVQEINSEELTRNSNNEVLGGLQGKVAGVNITNTSGAAGGGSNIIIRGITSLNPSANNQPLFVVDGIPISNDAPTGSILPSTGSNAPSSSEQFSFTNRVSDINPQNVESVSILKGPAATALYGLRGANGVVVITTKRGSQNGLRFDVKSTVGFNEVGKTPESQDKYREGYFQEVVSTENLNAPTGYTYADGYTFGFWSFGPEYGPGDRNYDNFRNMFRKGFVSQNTIGINAGGENASLYGSVGYSKEEGIVPNTDYERKNIKLNGNINITDKFNIQPSITYINAGGNLANGGDKSVMSALSYWTPTIDVNDYLLPNGEEKNYTNGITDNPRYFAEKSYLNSELNRILANAKLAYEFSDWFNVSYQLGVDNYYDKRYRYVPGDVDVGSATNGFIVREGINYNEITSNLYANFTKKLGEDFNASLLLGNQISSIDIARNTKRGEGLAEGGRLNNYFAATNFFQDQTGSERKIVGLFGDLRLDYKNSIFLNITGRNDWSSTLPKANRSFFYPSVSLSYILSQTLKDAGSLPDFISYAKFRASYAEVGKDAQPYTGVYYDQPTNFPFGTVDGVSRESTGASNNLVPESTVGKEIGAELRFFDNRLGFDLAFYKQTSDNQILPVPVAQSSGFNGFVLNAGEIETNGFEALVTITPVKTKNFNWDITVNFSTVDTEVLSLPDGIDEIIFADSGFAGVISKLEKGGSIGDLYGYDWNRNENGERLIGSNGLPSLNTGERVILGNAMPDWLGSIQHTFRYKGLSLSLLLERKQGGDLYDSSQRNSIRNGILAVTETRYQDIIIDGVLADGTPNNIPVLADQNYYRNSSAFNRAPELMVQDASWWRLRNITLSYELGSKITDKLPFDRVSFSATGTNLILTTDYRGYDPEGSQFSAGTNAYGFAGLNIPNTRSYLFSVNLNF</sequence>
<dbReference type="Gene3D" id="2.170.130.10">
    <property type="entry name" value="TonB-dependent receptor, plug domain"/>
    <property type="match status" value="1"/>
</dbReference>
<protein>
    <recommendedName>
        <fullName evidence="9">TonB-dependent receptor plug domain-containing protein</fullName>
    </recommendedName>
</protein>
<evidence type="ECO:0000256" key="2">
    <source>
        <dbReference type="ARBA" id="ARBA00022448"/>
    </source>
</evidence>
<evidence type="ECO:0000256" key="4">
    <source>
        <dbReference type="ARBA" id="ARBA00022692"/>
    </source>
</evidence>
<keyword evidence="11" id="KW-1185">Reference proteome</keyword>
<dbReference type="AlphaFoldDB" id="A0A2G1VP50"/>
<dbReference type="Proteomes" id="UP000229433">
    <property type="component" value="Unassembled WGS sequence"/>
</dbReference>
<accession>A0A2G1VP50</accession>
<dbReference type="Pfam" id="PF13715">
    <property type="entry name" value="CarbopepD_reg_2"/>
    <property type="match status" value="1"/>
</dbReference>
<dbReference type="Gene3D" id="2.40.170.20">
    <property type="entry name" value="TonB-dependent receptor, beta-barrel domain"/>
    <property type="match status" value="1"/>
</dbReference>
<keyword evidence="3 7" id="KW-1134">Transmembrane beta strand</keyword>
<dbReference type="NCBIfam" id="TIGR04057">
    <property type="entry name" value="SusC_RagA_signa"/>
    <property type="match status" value="1"/>
</dbReference>
<dbReference type="Gene3D" id="2.60.40.1120">
    <property type="entry name" value="Carboxypeptidase-like, regulatory domain"/>
    <property type="match status" value="1"/>
</dbReference>
<dbReference type="InterPro" id="IPR008969">
    <property type="entry name" value="CarboxyPept-like_regulatory"/>
</dbReference>
<dbReference type="GO" id="GO:0009279">
    <property type="term" value="C:cell outer membrane"/>
    <property type="evidence" value="ECO:0007669"/>
    <property type="project" value="UniProtKB-SubCell"/>
</dbReference>
<dbReference type="InterPro" id="IPR023997">
    <property type="entry name" value="TonB-dep_OMP_SusC/RagA_CS"/>
</dbReference>
<evidence type="ECO:0000313" key="10">
    <source>
        <dbReference type="EMBL" id="PHQ28545.1"/>
    </source>
</evidence>
<dbReference type="RefSeq" id="WP_099647062.1">
    <property type="nucleotide sequence ID" value="NZ_KZ319295.1"/>
</dbReference>
<feature type="signal peptide" evidence="8">
    <location>
        <begin position="1"/>
        <end position="19"/>
    </location>
</feature>
<dbReference type="EMBL" id="NQXA01000013">
    <property type="protein sequence ID" value="PHQ28545.1"/>
    <property type="molecule type" value="Genomic_DNA"/>
</dbReference>
<evidence type="ECO:0000256" key="5">
    <source>
        <dbReference type="ARBA" id="ARBA00023136"/>
    </source>
</evidence>
<keyword evidence="5 7" id="KW-0472">Membrane</keyword>
<gene>
    <name evidence="10" type="ORF">CJ305_14745</name>
</gene>
<dbReference type="NCBIfam" id="TIGR04056">
    <property type="entry name" value="OMP_RagA_SusC"/>
    <property type="match status" value="1"/>
</dbReference>
<dbReference type="PROSITE" id="PS52016">
    <property type="entry name" value="TONB_DEPENDENT_REC_3"/>
    <property type="match status" value="1"/>
</dbReference>
<dbReference type="SUPFAM" id="SSF49464">
    <property type="entry name" value="Carboxypeptidase regulatory domain-like"/>
    <property type="match status" value="1"/>
</dbReference>
<feature type="domain" description="TonB-dependent receptor plug" evidence="9">
    <location>
        <begin position="111"/>
        <end position="246"/>
    </location>
</feature>
<evidence type="ECO:0000313" key="11">
    <source>
        <dbReference type="Proteomes" id="UP000229433"/>
    </source>
</evidence>
<dbReference type="OrthoDB" id="9768177at2"/>
<dbReference type="Pfam" id="PF07715">
    <property type="entry name" value="Plug"/>
    <property type="match status" value="1"/>
</dbReference>
<keyword evidence="2 7" id="KW-0813">Transport</keyword>
<reference evidence="10 11" key="1">
    <citation type="submission" date="2017-08" db="EMBL/GenBank/DDBJ databases">
        <title>The whole genome shortgun sequences of strain Leeuwenhoekiella nanhaiensis G18 from the South China Sea.</title>
        <authorList>
            <person name="Liu Q."/>
        </authorList>
    </citation>
    <scope>NUCLEOTIDE SEQUENCE [LARGE SCALE GENOMIC DNA]</scope>
    <source>
        <strain evidence="10 11">G18</strain>
    </source>
</reference>
<keyword evidence="8" id="KW-0732">Signal</keyword>
<keyword evidence="4 7" id="KW-0812">Transmembrane</keyword>
<evidence type="ECO:0000256" key="6">
    <source>
        <dbReference type="ARBA" id="ARBA00023237"/>
    </source>
</evidence>
<evidence type="ECO:0000256" key="7">
    <source>
        <dbReference type="PROSITE-ProRule" id="PRU01360"/>
    </source>
</evidence>
<dbReference type="InterPro" id="IPR037066">
    <property type="entry name" value="Plug_dom_sf"/>
</dbReference>
<evidence type="ECO:0000256" key="8">
    <source>
        <dbReference type="SAM" id="SignalP"/>
    </source>
</evidence>
<organism evidence="10 11">
    <name type="scientific">Leeuwenhoekiella nanhaiensis</name>
    <dbReference type="NCBI Taxonomy" id="1655491"/>
    <lineage>
        <taxon>Bacteria</taxon>
        <taxon>Pseudomonadati</taxon>
        <taxon>Bacteroidota</taxon>
        <taxon>Flavobacteriia</taxon>
        <taxon>Flavobacteriales</taxon>
        <taxon>Flavobacteriaceae</taxon>
        <taxon>Leeuwenhoekiella</taxon>
    </lineage>
</organism>
<dbReference type="InterPro" id="IPR039426">
    <property type="entry name" value="TonB-dep_rcpt-like"/>
</dbReference>
<comment type="similarity">
    <text evidence="7">Belongs to the TonB-dependent receptor family.</text>
</comment>
<evidence type="ECO:0000256" key="1">
    <source>
        <dbReference type="ARBA" id="ARBA00004571"/>
    </source>
</evidence>
<dbReference type="InterPro" id="IPR023996">
    <property type="entry name" value="TonB-dep_OMP_SusC/RagA"/>
</dbReference>
<dbReference type="InterPro" id="IPR036942">
    <property type="entry name" value="Beta-barrel_TonB_sf"/>
</dbReference>
<proteinExistence type="inferred from homology"/>
<evidence type="ECO:0000256" key="3">
    <source>
        <dbReference type="ARBA" id="ARBA00022452"/>
    </source>
</evidence>